<dbReference type="VEuPathDB" id="VectorBase:HLOH_039947"/>
<evidence type="ECO:0000256" key="5">
    <source>
        <dbReference type="ARBA" id="ARBA00022729"/>
    </source>
</evidence>
<dbReference type="GO" id="GO:0006508">
    <property type="term" value="P:proteolysis"/>
    <property type="evidence" value="ECO:0007669"/>
    <property type="project" value="UniProtKB-KW"/>
</dbReference>
<dbReference type="GO" id="GO:0004222">
    <property type="term" value="F:metalloendopeptidase activity"/>
    <property type="evidence" value="ECO:0007669"/>
    <property type="project" value="InterPro"/>
</dbReference>
<keyword evidence="4" id="KW-0479">Metal-binding</keyword>
<evidence type="ECO:0000256" key="3">
    <source>
        <dbReference type="ARBA" id="ARBA00022670"/>
    </source>
</evidence>
<dbReference type="GO" id="GO:0030574">
    <property type="term" value="P:collagen catabolic process"/>
    <property type="evidence" value="ECO:0007669"/>
    <property type="project" value="TreeGrafter"/>
</dbReference>
<dbReference type="OrthoDB" id="406838at2759"/>
<dbReference type="InterPro" id="IPR001818">
    <property type="entry name" value="Pept_M10_metallopeptidase"/>
</dbReference>
<organism evidence="10 11">
    <name type="scientific">Haemaphysalis longicornis</name>
    <name type="common">Bush tick</name>
    <dbReference type="NCBI Taxonomy" id="44386"/>
    <lineage>
        <taxon>Eukaryota</taxon>
        <taxon>Metazoa</taxon>
        <taxon>Ecdysozoa</taxon>
        <taxon>Arthropoda</taxon>
        <taxon>Chelicerata</taxon>
        <taxon>Arachnida</taxon>
        <taxon>Acari</taxon>
        <taxon>Parasitiformes</taxon>
        <taxon>Ixodida</taxon>
        <taxon>Ixodoidea</taxon>
        <taxon>Ixodidae</taxon>
        <taxon>Haemaphysalinae</taxon>
        <taxon>Haemaphysalis</taxon>
    </lineage>
</organism>
<comment type="caution">
    <text evidence="10">The sequence shown here is derived from an EMBL/GenBank/DDBJ whole genome shotgun (WGS) entry which is preliminary data.</text>
</comment>
<evidence type="ECO:0000259" key="9">
    <source>
        <dbReference type="SMART" id="SM00235"/>
    </source>
</evidence>
<dbReference type="Gene3D" id="3.40.390.10">
    <property type="entry name" value="Collagenase (Catalytic Domain)"/>
    <property type="match status" value="1"/>
</dbReference>
<evidence type="ECO:0000313" key="10">
    <source>
        <dbReference type="EMBL" id="KAH9376620.1"/>
    </source>
</evidence>
<keyword evidence="8" id="KW-0482">Metalloprotease</keyword>
<dbReference type="Pfam" id="PF00413">
    <property type="entry name" value="Peptidase_M10"/>
    <property type="match status" value="1"/>
</dbReference>
<keyword evidence="5" id="KW-0732">Signal</keyword>
<evidence type="ECO:0000256" key="7">
    <source>
        <dbReference type="ARBA" id="ARBA00022833"/>
    </source>
</evidence>
<dbReference type="PANTHER" id="PTHR10201:SF291">
    <property type="entry name" value="MATRIX METALLOPROTEINASE 1, ISOFORM C-RELATED"/>
    <property type="match status" value="1"/>
</dbReference>
<keyword evidence="7" id="KW-0862">Zinc</keyword>
<dbReference type="SMART" id="SM00235">
    <property type="entry name" value="ZnMc"/>
    <property type="match status" value="1"/>
</dbReference>
<name>A0A9J6GQW4_HAELO</name>
<dbReference type="AlphaFoldDB" id="A0A9J6GQW4"/>
<gene>
    <name evidence="10" type="ORF">HPB48_005831</name>
</gene>
<dbReference type="PANTHER" id="PTHR10201">
    <property type="entry name" value="MATRIX METALLOPROTEINASE"/>
    <property type="match status" value="1"/>
</dbReference>
<evidence type="ECO:0000256" key="1">
    <source>
        <dbReference type="ARBA" id="ARBA00001947"/>
    </source>
</evidence>
<protein>
    <recommendedName>
        <fullName evidence="9">Peptidase metallopeptidase domain-containing protein</fullName>
    </recommendedName>
</protein>
<dbReference type="GO" id="GO:0008270">
    <property type="term" value="F:zinc ion binding"/>
    <property type="evidence" value="ECO:0007669"/>
    <property type="project" value="InterPro"/>
</dbReference>
<evidence type="ECO:0000256" key="2">
    <source>
        <dbReference type="ARBA" id="ARBA00010370"/>
    </source>
</evidence>
<dbReference type="GO" id="GO:0031012">
    <property type="term" value="C:extracellular matrix"/>
    <property type="evidence" value="ECO:0007669"/>
    <property type="project" value="InterPro"/>
</dbReference>
<keyword evidence="11" id="KW-1185">Reference proteome</keyword>
<accession>A0A9J6GQW4</accession>
<evidence type="ECO:0000256" key="4">
    <source>
        <dbReference type="ARBA" id="ARBA00022723"/>
    </source>
</evidence>
<dbReference type="InterPro" id="IPR006026">
    <property type="entry name" value="Peptidase_Metallo"/>
</dbReference>
<proteinExistence type="inferred from homology"/>
<dbReference type="GO" id="GO:0030198">
    <property type="term" value="P:extracellular matrix organization"/>
    <property type="evidence" value="ECO:0007669"/>
    <property type="project" value="TreeGrafter"/>
</dbReference>
<dbReference type="GO" id="GO:0005615">
    <property type="term" value="C:extracellular space"/>
    <property type="evidence" value="ECO:0007669"/>
    <property type="project" value="TreeGrafter"/>
</dbReference>
<evidence type="ECO:0000313" key="11">
    <source>
        <dbReference type="Proteomes" id="UP000821853"/>
    </source>
</evidence>
<sequence length="151" mass="16708">MIRTQIGKALKVWSDASKLRFTEMSSIGRRRRPGDDSDGGADISVSFARLDHGDGYSFDGPGTVLAHAFFPGEGMGGDAHFDADENWITGTPSRDSNGKRATNASACFRVKSLHYSWRWREYVKLAIQIPEIKGNVDEMNCYDVEASASHF</sequence>
<dbReference type="EMBL" id="JABSTR010000008">
    <property type="protein sequence ID" value="KAH9376620.1"/>
    <property type="molecule type" value="Genomic_DNA"/>
</dbReference>
<dbReference type="SUPFAM" id="SSF55486">
    <property type="entry name" value="Metalloproteases ('zincins'), catalytic domain"/>
    <property type="match status" value="1"/>
</dbReference>
<comment type="cofactor">
    <cofactor evidence="1">
        <name>Zn(2+)</name>
        <dbReference type="ChEBI" id="CHEBI:29105"/>
    </cofactor>
</comment>
<reference evidence="10 11" key="1">
    <citation type="journal article" date="2020" name="Cell">
        <title>Large-Scale Comparative Analyses of Tick Genomes Elucidate Their Genetic Diversity and Vector Capacities.</title>
        <authorList>
            <consortium name="Tick Genome and Microbiome Consortium (TIGMIC)"/>
            <person name="Jia N."/>
            <person name="Wang J."/>
            <person name="Shi W."/>
            <person name="Du L."/>
            <person name="Sun Y."/>
            <person name="Zhan W."/>
            <person name="Jiang J.F."/>
            <person name="Wang Q."/>
            <person name="Zhang B."/>
            <person name="Ji P."/>
            <person name="Bell-Sakyi L."/>
            <person name="Cui X.M."/>
            <person name="Yuan T.T."/>
            <person name="Jiang B.G."/>
            <person name="Yang W.F."/>
            <person name="Lam T.T."/>
            <person name="Chang Q.C."/>
            <person name="Ding S.J."/>
            <person name="Wang X.J."/>
            <person name="Zhu J.G."/>
            <person name="Ruan X.D."/>
            <person name="Zhao L."/>
            <person name="Wei J.T."/>
            <person name="Ye R.Z."/>
            <person name="Que T.C."/>
            <person name="Du C.H."/>
            <person name="Zhou Y.H."/>
            <person name="Cheng J.X."/>
            <person name="Dai P.F."/>
            <person name="Guo W.B."/>
            <person name="Han X.H."/>
            <person name="Huang E.J."/>
            <person name="Li L.F."/>
            <person name="Wei W."/>
            <person name="Gao Y.C."/>
            <person name="Liu J.Z."/>
            <person name="Shao H.Z."/>
            <person name="Wang X."/>
            <person name="Wang C.C."/>
            <person name="Yang T.C."/>
            <person name="Huo Q.B."/>
            <person name="Li W."/>
            <person name="Chen H.Y."/>
            <person name="Chen S.E."/>
            <person name="Zhou L.G."/>
            <person name="Ni X.B."/>
            <person name="Tian J.H."/>
            <person name="Sheng Y."/>
            <person name="Liu T."/>
            <person name="Pan Y.S."/>
            <person name="Xia L.Y."/>
            <person name="Li J."/>
            <person name="Zhao F."/>
            <person name="Cao W.C."/>
        </authorList>
    </citation>
    <scope>NUCLEOTIDE SEQUENCE [LARGE SCALE GENOMIC DNA]</scope>
    <source>
        <strain evidence="10">HaeL-2018</strain>
    </source>
</reference>
<keyword evidence="6" id="KW-0378">Hydrolase</keyword>
<evidence type="ECO:0000256" key="6">
    <source>
        <dbReference type="ARBA" id="ARBA00022801"/>
    </source>
</evidence>
<dbReference type="InterPro" id="IPR024079">
    <property type="entry name" value="MetalloPept_cat_dom_sf"/>
</dbReference>
<keyword evidence="3" id="KW-0645">Protease</keyword>
<feature type="domain" description="Peptidase metallopeptidase" evidence="9">
    <location>
        <begin position="1"/>
        <end position="124"/>
    </location>
</feature>
<evidence type="ECO:0000256" key="8">
    <source>
        <dbReference type="ARBA" id="ARBA00023049"/>
    </source>
</evidence>
<dbReference type="Proteomes" id="UP000821853">
    <property type="component" value="Unassembled WGS sequence"/>
</dbReference>
<comment type="similarity">
    <text evidence="2">Belongs to the peptidase M10A family.</text>
</comment>